<reference evidence="4 5" key="1">
    <citation type="submission" date="2018-07" db="EMBL/GenBank/DDBJ databases">
        <title>Lactobacillus curvatus genome sequence.</title>
        <authorList>
            <person name="Prechtl R."/>
        </authorList>
    </citation>
    <scope>NUCLEOTIDE SEQUENCE [LARGE SCALE GENOMIC DNA]</scope>
    <source>
        <strain evidence="4 5">TMW 1.1928</strain>
    </source>
</reference>
<dbReference type="InterPro" id="IPR017853">
    <property type="entry name" value="GH"/>
</dbReference>
<dbReference type="SUPFAM" id="SSF81296">
    <property type="entry name" value="E set domains"/>
    <property type="match status" value="1"/>
</dbReference>
<dbReference type="EMBL" id="CP031003">
    <property type="protein sequence ID" value="AXN36697.1"/>
    <property type="molecule type" value="Genomic_DNA"/>
</dbReference>
<dbReference type="Gene3D" id="2.60.40.10">
    <property type="entry name" value="Immunoglobulins"/>
    <property type="match status" value="1"/>
</dbReference>
<dbReference type="Gene3D" id="3.20.20.80">
    <property type="entry name" value="Glycosidases"/>
    <property type="match status" value="1"/>
</dbReference>
<dbReference type="InterPro" id="IPR013783">
    <property type="entry name" value="Ig-like_fold"/>
</dbReference>
<gene>
    <name evidence="4" type="ORF">DT351_10345</name>
</gene>
<evidence type="ECO:0000313" key="5">
    <source>
        <dbReference type="Proteomes" id="UP000257607"/>
    </source>
</evidence>
<dbReference type="Pfam" id="PF02903">
    <property type="entry name" value="Alpha-amylase_N"/>
    <property type="match status" value="1"/>
</dbReference>
<dbReference type="SUPFAM" id="SSF51445">
    <property type="entry name" value="(Trans)glycosidases"/>
    <property type="match status" value="1"/>
</dbReference>
<keyword evidence="1" id="KW-0378">Hydrolase</keyword>
<sequence>MDLAAIYHRPDSEFAFLYQPDRLRVRLQTASNDVEAVYLVYGDPYILVDGSWQPKTIRMQQGLITDLACFWTIELTIDRRRLAYAFQVIGVDGTSTFYGDQGPGPILPKTDACFRMPYFQEIDRAKVPEWVKQTVWYQVFPERFANGDPTNDPDGTLPWTNEAPQAQDFYGGDLQGVIDHLDHLVALGINGLYLNPIFMAPSNHKYDTRDYRMVDPHFGNDETLRQLITACHQRGIKVMLDAVFNHLGDQSPQWQDVIQNGAASRYADWFHIRDFPVRYQPGRNFEDATDITYDVFATTPHMPKLNTANPEVQAYLLSIARYWIEAFDIDAWRLDVANEVDHHFWKKFRQVCDAAKPDFYILGEIWHSAQSWLSGDEFSAVMNYAYTDAILDYFIHKKIPLHQMVSKLNRQLMLYRDQINQVQFNILDSHDTPRLLTMANDNRRLMRQTMAFMYLQPGVPCLYYGDEYGMTGVDDPANRKCMVWDPVDQDQAMYQFVKQLIGLRHGKQKLLSEGQLEWLIEPTHPDVLKMTRRLGEQQLTAVFNAGQTAVSVASMRTPILSEGVQQQTAATIIEPDGFMIY</sequence>
<evidence type="ECO:0000313" key="4">
    <source>
        <dbReference type="EMBL" id="AXN36697.1"/>
    </source>
</evidence>
<accession>A0A385AGD0</accession>
<dbReference type="SMART" id="SM00642">
    <property type="entry name" value="Aamy"/>
    <property type="match status" value="1"/>
</dbReference>
<dbReference type="CDD" id="cd02857">
    <property type="entry name" value="E_set_CDase_PDE_N"/>
    <property type="match status" value="1"/>
</dbReference>
<organism evidence="4 5">
    <name type="scientific">Latilactobacillus curvatus</name>
    <name type="common">Lactobacillus curvatus</name>
    <dbReference type="NCBI Taxonomy" id="28038"/>
    <lineage>
        <taxon>Bacteria</taxon>
        <taxon>Bacillati</taxon>
        <taxon>Bacillota</taxon>
        <taxon>Bacilli</taxon>
        <taxon>Lactobacillales</taxon>
        <taxon>Lactobacillaceae</taxon>
        <taxon>Latilactobacillus</taxon>
    </lineage>
</organism>
<dbReference type="CDD" id="cd11338">
    <property type="entry name" value="AmyAc_CMD"/>
    <property type="match status" value="1"/>
</dbReference>
<dbReference type="Pfam" id="PF00128">
    <property type="entry name" value="Alpha-amylase"/>
    <property type="match status" value="1"/>
</dbReference>
<dbReference type="InterPro" id="IPR014756">
    <property type="entry name" value="Ig_E-set"/>
</dbReference>
<protein>
    <submittedName>
        <fullName evidence="4">Alpha-glycosidase</fullName>
    </submittedName>
</protein>
<keyword evidence="2 4" id="KW-0326">Glycosidase</keyword>
<dbReference type="GO" id="GO:0005975">
    <property type="term" value="P:carbohydrate metabolic process"/>
    <property type="evidence" value="ECO:0007669"/>
    <property type="project" value="InterPro"/>
</dbReference>
<dbReference type="PANTHER" id="PTHR10357:SF210">
    <property type="entry name" value="MALTODEXTRIN GLUCOSIDASE"/>
    <property type="match status" value="1"/>
</dbReference>
<dbReference type="InterPro" id="IPR006047">
    <property type="entry name" value="GH13_cat_dom"/>
</dbReference>
<evidence type="ECO:0000256" key="2">
    <source>
        <dbReference type="ARBA" id="ARBA00023295"/>
    </source>
</evidence>
<evidence type="ECO:0000259" key="3">
    <source>
        <dbReference type="SMART" id="SM00642"/>
    </source>
</evidence>
<dbReference type="RefSeq" id="WP_076786373.1">
    <property type="nucleotide sequence ID" value="NZ_CABIVZ010000035.1"/>
</dbReference>
<dbReference type="PANTHER" id="PTHR10357">
    <property type="entry name" value="ALPHA-AMYLASE FAMILY MEMBER"/>
    <property type="match status" value="1"/>
</dbReference>
<evidence type="ECO:0000256" key="1">
    <source>
        <dbReference type="ARBA" id="ARBA00022801"/>
    </source>
</evidence>
<dbReference type="InterPro" id="IPR004185">
    <property type="entry name" value="Glyco_hydro_13_lg-like_dom"/>
</dbReference>
<dbReference type="InterPro" id="IPR045857">
    <property type="entry name" value="O16G_dom_2"/>
</dbReference>
<proteinExistence type="predicted"/>
<dbReference type="Gene3D" id="3.90.400.10">
    <property type="entry name" value="Oligo-1,6-glucosidase, Domain 2"/>
    <property type="match status" value="1"/>
</dbReference>
<dbReference type="GO" id="GO:0004553">
    <property type="term" value="F:hydrolase activity, hydrolyzing O-glycosyl compounds"/>
    <property type="evidence" value="ECO:0007669"/>
    <property type="project" value="InterPro"/>
</dbReference>
<dbReference type="Proteomes" id="UP000257607">
    <property type="component" value="Chromosome"/>
</dbReference>
<name>A0A385AGD0_LATCU</name>
<dbReference type="AlphaFoldDB" id="A0A385AGD0"/>
<feature type="domain" description="Glycosyl hydrolase family 13 catalytic" evidence="3">
    <location>
        <begin position="138"/>
        <end position="504"/>
    </location>
</feature>